<sequence length="113" mass="12780">MGITFTLLTVLYTGAAGLIRHFFFKGEEHEINKSDGAKIFRVGLGIIIVTGVVSFTAIGISNWPYTLYLLLFLAIVFLGFTAYLEWLYLRNSNIYAFTLTTLALVVISIYYFF</sequence>
<dbReference type="Pfam" id="PF13789">
    <property type="entry name" value="DUF4181"/>
    <property type="match status" value="1"/>
</dbReference>
<keyword evidence="3" id="KW-1185">Reference proteome</keyword>
<dbReference type="RefSeq" id="WP_343781757.1">
    <property type="nucleotide sequence ID" value="NZ_BAAACZ010000005.1"/>
</dbReference>
<feature type="transmembrane region" description="Helical" evidence="1">
    <location>
        <begin position="39"/>
        <end position="60"/>
    </location>
</feature>
<name>A0ABP3JI77_9BACI</name>
<keyword evidence="1" id="KW-1133">Transmembrane helix</keyword>
<proteinExistence type="predicted"/>
<evidence type="ECO:0008006" key="4">
    <source>
        <dbReference type="Google" id="ProtNLM"/>
    </source>
</evidence>
<keyword evidence="1" id="KW-0472">Membrane</keyword>
<reference evidence="3" key="1">
    <citation type="journal article" date="2019" name="Int. J. Syst. Evol. Microbiol.">
        <title>The Global Catalogue of Microorganisms (GCM) 10K type strain sequencing project: providing services to taxonomists for standard genome sequencing and annotation.</title>
        <authorList>
            <consortium name="The Broad Institute Genomics Platform"/>
            <consortium name="The Broad Institute Genome Sequencing Center for Infectious Disease"/>
            <person name="Wu L."/>
            <person name="Ma J."/>
        </authorList>
    </citation>
    <scope>NUCLEOTIDE SEQUENCE [LARGE SCALE GENOMIC DNA]</scope>
    <source>
        <strain evidence="3">JCM 14193</strain>
    </source>
</reference>
<organism evidence="2 3">
    <name type="scientific">Alkalibacillus silvisoli</name>
    <dbReference type="NCBI Taxonomy" id="392823"/>
    <lineage>
        <taxon>Bacteria</taxon>
        <taxon>Bacillati</taxon>
        <taxon>Bacillota</taxon>
        <taxon>Bacilli</taxon>
        <taxon>Bacillales</taxon>
        <taxon>Bacillaceae</taxon>
        <taxon>Alkalibacillus</taxon>
    </lineage>
</organism>
<evidence type="ECO:0000313" key="3">
    <source>
        <dbReference type="Proteomes" id="UP001500740"/>
    </source>
</evidence>
<feature type="transmembrane region" description="Helical" evidence="1">
    <location>
        <begin position="94"/>
        <end position="112"/>
    </location>
</feature>
<evidence type="ECO:0000256" key="1">
    <source>
        <dbReference type="SAM" id="Phobius"/>
    </source>
</evidence>
<accession>A0ABP3JI77</accession>
<dbReference type="InterPro" id="IPR025441">
    <property type="entry name" value="DUF4181"/>
</dbReference>
<evidence type="ECO:0000313" key="2">
    <source>
        <dbReference type="EMBL" id="GAA0454358.1"/>
    </source>
</evidence>
<keyword evidence="1" id="KW-0812">Transmembrane</keyword>
<comment type="caution">
    <text evidence="2">The sequence shown here is derived from an EMBL/GenBank/DDBJ whole genome shotgun (WGS) entry which is preliminary data.</text>
</comment>
<gene>
    <name evidence="2" type="ORF">GCM10008935_06510</name>
</gene>
<dbReference type="Proteomes" id="UP001500740">
    <property type="component" value="Unassembled WGS sequence"/>
</dbReference>
<dbReference type="EMBL" id="BAAACZ010000005">
    <property type="protein sequence ID" value="GAA0454358.1"/>
    <property type="molecule type" value="Genomic_DNA"/>
</dbReference>
<protein>
    <recommendedName>
        <fullName evidence="4">DUF4181 domain-containing protein</fullName>
    </recommendedName>
</protein>
<feature type="transmembrane region" description="Helical" evidence="1">
    <location>
        <begin position="67"/>
        <end position="88"/>
    </location>
</feature>